<organism evidence="2 3">
    <name type="scientific">Falsiroseomonas stagni DSM 19981</name>
    <dbReference type="NCBI Taxonomy" id="1123062"/>
    <lineage>
        <taxon>Bacteria</taxon>
        <taxon>Pseudomonadati</taxon>
        <taxon>Pseudomonadota</taxon>
        <taxon>Alphaproteobacteria</taxon>
        <taxon>Acetobacterales</taxon>
        <taxon>Roseomonadaceae</taxon>
        <taxon>Falsiroseomonas</taxon>
    </lineage>
</organism>
<accession>A0A1I4BDK7</accession>
<proteinExistence type="predicted"/>
<name>A0A1I4BDK7_9PROT</name>
<evidence type="ECO:0000256" key="1">
    <source>
        <dbReference type="SAM" id="MobiDB-lite"/>
    </source>
</evidence>
<evidence type="ECO:0000313" key="2">
    <source>
        <dbReference type="EMBL" id="SFK66370.1"/>
    </source>
</evidence>
<gene>
    <name evidence="2" type="ORF">SAMN02745775_105177</name>
</gene>
<evidence type="ECO:0000313" key="3">
    <source>
        <dbReference type="Proteomes" id="UP000199473"/>
    </source>
</evidence>
<dbReference type="EMBL" id="FOSQ01000005">
    <property type="protein sequence ID" value="SFK66370.1"/>
    <property type="molecule type" value="Genomic_DNA"/>
</dbReference>
<protein>
    <submittedName>
        <fullName evidence="2">Uncharacterized protein</fullName>
    </submittedName>
</protein>
<keyword evidence="3" id="KW-1185">Reference proteome</keyword>
<feature type="region of interest" description="Disordered" evidence="1">
    <location>
        <begin position="89"/>
        <end position="133"/>
    </location>
</feature>
<dbReference type="RefSeq" id="WP_092960699.1">
    <property type="nucleotide sequence ID" value="NZ_FOSQ01000005.1"/>
</dbReference>
<reference evidence="2 3" key="1">
    <citation type="submission" date="2016-10" db="EMBL/GenBank/DDBJ databases">
        <authorList>
            <person name="de Groot N.N."/>
        </authorList>
    </citation>
    <scope>NUCLEOTIDE SEQUENCE [LARGE SCALE GENOMIC DNA]</scope>
    <source>
        <strain evidence="2 3">DSM 19981</strain>
    </source>
</reference>
<dbReference type="Proteomes" id="UP000199473">
    <property type="component" value="Unassembled WGS sequence"/>
</dbReference>
<sequence length="133" mass="14127">MNVTPFPGSAGSGIGPALRAARRQDTFGALRWRDMATPDGWNPAPSAPGTETPTLILARAVAGIVAIAAERAREAGELAVLRDQVLRVLDQPGEPSSPDPREAEAPEPPPITDADPQTEVERLASLMQRQTDR</sequence>
<dbReference type="AlphaFoldDB" id="A0A1I4BDK7"/>